<dbReference type="InterPro" id="IPR052829">
    <property type="entry name" value="N-acetyltransferase_domain"/>
</dbReference>
<keyword evidence="1" id="KW-0472">Membrane</keyword>
<dbReference type="PANTHER" id="PTHR43259">
    <property type="entry name" value="SPT10P"/>
    <property type="match status" value="1"/>
</dbReference>
<evidence type="ECO:0000259" key="2">
    <source>
        <dbReference type="PROSITE" id="PS51186"/>
    </source>
</evidence>
<dbReference type="SUPFAM" id="SSF55729">
    <property type="entry name" value="Acyl-CoA N-acyltransferases (Nat)"/>
    <property type="match status" value="1"/>
</dbReference>
<reference evidence="3 4" key="1">
    <citation type="journal article" date="2019" name="PLoS Negl. Trop. Dis.">
        <title>Whole genome sequencing of Entamoeba nuttalli reveals mammalian host-related molecular signatures and a novel octapeptide-repeat surface protein.</title>
        <authorList>
            <person name="Tanaka M."/>
            <person name="Makiuchi T."/>
            <person name="Komiyama T."/>
            <person name="Shiina T."/>
            <person name="Osaki K."/>
            <person name="Tachibana H."/>
        </authorList>
    </citation>
    <scope>NUCLEOTIDE SEQUENCE [LARGE SCALE GENOMIC DNA]</scope>
    <source>
        <strain evidence="3 4">P19-061405</strain>
    </source>
</reference>
<gene>
    <name evidence="3" type="ORF">ENUP19_0361G0007</name>
</gene>
<keyword evidence="1" id="KW-0812">Transmembrane</keyword>
<dbReference type="Proteomes" id="UP001628156">
    <property type="component" value="Unassembled WGS sequence"/>
</dbReference>
<organism evidence="3 4">
    <name type="scientific">Entamoeba nuttalli</name>
    <dbReference type="NCBI Taxonomy" id="412467"/>
    <lineage>
        <taxon>Eukaryota</taxon>
        <taxon>Amoebozoa</taxon>
        <taxon>Evosea</taxon>
        <taxon>Archamoebae</taxon>
        <taxon>Mastigamoebida</taxon>
        <taxon>Entamoebidae</taxon>
        <taxon>Entamoeba</taxon>
    </lineage>
</organism>
<dbReference type="Pfam" id="PF00583">
    <property type="entry name" value="Acetyltransf_1"/>
    <property type="match status" value="1"/>
</dbReference>
<feature type="transmembrane region" description="Helical" evidence="1">
    <location>
        <begin position="195"/>
        <end position="219"/>
    </location>
</feature>
<feature type="transmembrane region" description="Helical" evidence="1">
    <location>
        <begin position="239"/>
        <end position="262"/>
    </location>
</feature>
<dbReference type="InterPro" id="IPR016181">
    <property type="entry name" value="Acyl_CoA_acyltransferase"/>
</dbReference>
<keyword evidence="4" id="KW-1185">Reference proteome</keyword>
<dbReference type="PANTHER" id="PTHR43259:SF1">
    <property type="entry name" value="N-ACETYLTRANSFERASE DOMAIN-CONTAINING PROTEIN"/>
    <property type="match status" value="1"/>
</dbReference>
<protein>
    <recommendedName>
        <fullName evidence="2">N-acetyltransferase domain-containing protein</fullName>
    </recommendedName>
</protein>
<evidence type="ECO:0000313" key="4">
    <source>
        <dbReference type="Proteomes" id="UP001628156"/>
    </source>
</evidence>
<evidence type="ECO:0000256" key="1">
    <source>
        <dbReference type="SAM" id="Phobius"/>
    </source>
</evidence>
<accession>A0ABQ0DYA3</accession>
<dbReference type="Gene3D" id="3.40.630.30">
    <property type="match status" value="1"/>
</dbReference>
<dbReference type="InterPro" id="IPR000182">
    <property type="entry name" value="GNAT_dom"/>
</dbReference>
<proteinExistence type="predicted"/>
<dbReference type="PROSITE" id="PS51186">
    <property type="entry name" value="GNAT"/>
    <property type="match status" value="1"/>
</dbReference>
<comment type="caution">
    <text evidence="3">The sequence shown here is derived from an EMBL/GenBank/DDBJ whole genome shotgun (WGS) entry which is preliminary data.</text>
</comment>
<dbReference type="CDD" id="cd04301">
    <property type="entry name" value="NAT_SF"/>
    <property type="match status" value="1"/>
</dbReference>
<name>A0ABQ0DYA3_9EUKA</name>
<keyword evidence="1" id="KW-1133">Transmembrane helix</keyword>
<dbReference type="EMBL" id="BAAFRS010000361">
    <property type="protein sequence ID" value="GAB1227839.1"/>
    <property type="molecule type" value="Genomic_DNA"/>
</dbReference>
<feature type="domain" description="N-acetyltransferase" evidence="2">
    <location>
        <begin position="3"/>
        <end position="200"/>
    </location>
</feature>
<sequence length="274" mass="32372">MEVKYRLMNQEDWKSIKEMVCQAWETDKYLPEYLVYIYCEEYCSYCYLHSNYCIVAEVNEKVIGFLMGRDQSIFKKNNILEQKVKELKKQLHCYLESSILINSIEKYYEEAEKINQKSNKSIQNEVVLFIVNKEYRKKGIGKQLLNEFINILQKTNQHDFYLITDTSCNYHLYDHLNYIQINSIFYPFKLSNCSLFCTMLSIWGVIFLVILCIFADSYTVKKGKMLKDDFDFPLLRINLGVAAGLYGLFVIGCGIWSVILIIKQVHSGNKVEYY</sequence>
<evidence type="ECO:0000313" key="3">
    <source>
        <dbReference type="EMBL" id="GAB1227839.1"/>
    </source>
</evidence>